<evidence type="ECO:0000313" key="2">
    <source>
        <dbReference type="Proteomes" id="UP000510869"/>
    </source>
</evidence>
<keyword evidence="2" id="KW-1185">Reference proteome</keyword>
<name>A0A7D6GVS7_9EURY</name>
<organism evidence="1 2">
    <name type="scientific">Natrinema zhouii</name>
    <dbReference type="NCBI Taxonomy" id="1710539"/>
    <lineage>
        <taxon>Archaea</taxon>
        <taxon>Methanobacteriati</taxon>
        <taxon>Methanobacteriota</taxon>
        <taxon>Stenosarchaea group</taxon>
        <taxon>Halobacteria</taxon>
        <taxon>Halobacteriales</taxon>
        <taxon>Natrialbaceae</taxon>
        <taxon>Natrinema</taxon>
    </lineage>
</organism>
<dbReference type="Gene3D" id="1.10.10.10">
    <property type="entry name" value="Winged helix-like DNA-binding domain superfamily/Winged helix DNA-binding domain"/>
    <property type="match status" value="1"/>
</dbReference>
<evidence type="ECO:0000313" key="1">
    <source>
        <dbReference type="EMBL" id="QLK26764.1"/>
    </source>
</evidence>
<sequence length="136" mass="15838">MGTPDRTSTGLERVRERLNVVTQETRFALVQDLLGHPEGLPTLKELDYVNPSKSQTTIRQHLQQLIEAGIVEEVTLPKDCRQNDLPYKFYGISEEGRQFLEAHDLLRAEETLRDIYTRVEKTDEIERYETAPRPER</sequence>
<dbReference type="SUPFAM" id="SSF46785">
    <property type="entry name" value="Winged helix' DNA-binding domain"/>
    <property type="match status" value="1"/>
</dbReference>
<gene>
    <name evidence="1" type="ORF">HYG81_03865</name>
</gene>
<dbReference type="GeneID" id="56142312"/>
<dbReference type="InterPro" id="IPR036388">
    <property type="entry name" value="WH-like_DNA-bd_sf"/>
</dbReference>
<dbReference type="Pfam" id="PF12840">
    <property type="entry name" value="HTH_20"/>
    <property type="match status" value="1"/>
</dbReference>
<dbReference type="KEGG" id="nay:HYG81_03865"/>
<protein>
    <submittedName>
        <fullName evidence="1">Transcriptional regulator</fullName>
    </submittedName>
</protein>
<accession>A0A7D6GVS7</accession>
<dbReference type="OrthoDB" id="195102at2157"/>
<dbReference type="EMBL" id="CP059154">
    <property type="protein sequence ID" value="QLK26764.1"/>
    <property type="molecule type" value="Genomic_DNA"/>
</dbReference>
<dbReference type="InterPro" id="IPR036390">
    <property type="entry name" value="WH_DNA-bd_sf"/>
</dbReference>
<dbReference type="RefSeq" id="WP_180841935.1">
    <property type="nucleotide sequence ID" value="NZ_CP059154.1"/>
</dbReference>
<dbReference type="AlphaFoldDB" id="A0A7D6GVS7"/>
<proteinExistence type="predicted"/>
<reference evidence="1 2" key="1">
    <citation type="submission" date="2020-07" db="EMBL/GenBank/DDBJ databases">
        <title>Natrinema (YPL30) sp. nov. and Haloterrigena xxxxxx (YPL8) sp. nov., isolated from a salt mine.</title>
        <authorList>
            <person name="Cui H."/>
        </authorList>
    </citation>
    <scope>NUCLEOTIDE SEQUENCE [LARGE SCALE GENOMIC DNA]</scope>
    <source>
        <strain evidence="1 2">YPL13</strain>
    </source>
</reference>
<dbReference type="Proteomes" id="UP000510869">
    <property type="component" value="Chromosome"/>
</dbReference>